<dbReference type="AlphaFoldDB" id="A0A2I1H4V5"/>
<reference evidence="1 2" key="1">
    <citation type="submission" date="2015-10" db="EMBL/GenBank/DDBJ databases">
        <title>Genome analyses suggest a sexual origin of heterokaryosis in a supposedly ancient asexual fungus.</title>
        <authorList>
            <person name="Ropars J."/>
            <person name="Sedzielewska K."/>
            <person name="Noel J."/>
            <person name="Charron P."/>
            <person name="Farinelli L."/>
            <person name="Marton T."/>
            <person name="Kruger M."/>
            <person name="Pelin A."/>
            <person name="Brachmann A."/>
            <person name="Corradi N."/>
        </authorList>
    </citation>
    <scope>NUCLEOTIDE SEQUENCE [LARGE SCALE GENOMIC DNA]</scope>
    <source>
        <strain evidence="1 2">A4</strain>
    </source>
</reference>
<gene>
    <name evidence="1" type="ORF">RhiirA4_447801</name>
</gene>
<comment type="caution">
    <text evidence="1">The sequence shown here is derived from an EMBL/GenBank/DDBJ whole genome shotgun (WGS) entry which is preliminary data.</text>
</comment>
<name>A0A2I1H4V5_9GLOM</name>
<evidence type="ECO:0000313" key="2">
    <source>
        <dbReference type="Proteomes" id="UP000234323"/>
    </source>
</evidence>
<evidence type="ECO:0000313" key="1">
    <source>
        <dbReference type="EMBL" id="PKY53891.1"/>
    </source>
</evidence>
<dbReference type="EMBL" id="LLXI01001482">
    <property type="protein sequence ID" value="PKY53891.1"/>
    <property type="molecule type" value="Genomic_DNA"/>
</dbReference>
<accession>A0A2I1H4V5</accession>
<organism evidence="1 2">
    <name type="scientific">Rhizophagus irregularis</name>
    <dbReference type="NCBI Taxonomy" id="588596"/>
    <lineage>
        <taxon>Eukaryota</taxon>
        <taxon>Fungi</taxon>
        <taxon>Fungi incertae sedis</taxon>
        <taxon>Mucoromycota</taxon>
        <taxon>Glomeromycotina</taxon>
        <taxon>Glomeromycetes</taxon>
        <taxon>Glomerales</taxon>
        <taxon>Glomeraceae</taxon>
        <taxon>Rhizophagus</taxon>
    </lineage>
</organism>
<sequence length="390" mass="44903">MRVEKSYTNFKTFYSRNLDPIKRRRLIGIKSVQGIKSTSTRKFLAVELYSEDISVICAFDKSIAELNLIISAELANKFSSVRDINPEIWTPDLEKYIDNVLKKSGKQFKNATLVDVLDDLFRLYCEKVFLDFYNLVDFNPTMDKKIGERKYITYQISSIYKYYERTFFNLDFDWIESHARSARITKSVTNSGIVKVDSIATRHCDGLSIWHMEAAGRPCNATDTHTLGDTKKTLLMDVLNLIAILRNYFDCSVELATKIKIFCTQVVGTRITLYALSMLPDGRFISSELATAVVPFSFHGRNQFKAIFRMMAIFHNEITKQEELMGEIDRVVLRSKGTTVRHVLKIPEGLFDINAQIDAVLRYAQLVHFPYSINDYYELVLLGDDRDVLA</sequence>
<keyword evidence="2" id="KW-1185">Reference proteome</keyword>
<proteinExistence type="predicted"/>
<dbReference type="VEuPathDB" id="FungiDB:RhiirA1_390032"/>
<protein>
    <submittedName>
        <fullName evidence="1">Uncharacterized protein</fullName>
    </submittedName>
</protein>
<dbReference type="VEuPathDB" id="FungiDB:FUN_009473"/>
<dbReference type="Proteomes" id="UP000234323">
    <property type="component" value="Unassembled WGS sequence"/>
</dbReference>
<dbReference type="VEuPathDB" id="FungiDB:RhiirFUN_000927"/>